<reference evidence="1 2" key="1">
    <citation type="submission" date="2019-09" db="EMBL/GenBank/DDBJ databases">
        <title>NBRP : Genome information of microbial organism related human and environment.</title>
        <authorList>
            <person name="Hattori M."/>
            <person name="Oshima K."/>
            <person name="Inaba H."/>
            <person name="Suda W."/>
            <person name="Sakamoto M."/>
            <person name="Iino T."/>
            <person name="Kitahara M."/>
            <person name="Oshida Y."/>
            <person name="Iida T."/>
            <person name="Kudo T."/>
            <person name="Itoh T."/>
            <person name="Ohkuma M."/>
        </authorList>
    </citation>
    <scope>NUCLEOTIDE SEQUENCE [LARGE SCALE GENOMIC DNA]</scope>
    <source>
        <strain evidence="1 2">Mie-1</strain>
    </source>
</reference>
<evidence type="ECO:0000313" key="2">
    <source>
        <dbReference type="Proteomes" id="UP000325187"/>
    </source>
</evidence>
<protein>
    <submittedName>
        <fullName evidence="1">Uncharacterized protein</fullName>
    </submittedName>
</protein>
<name>A0A5A7MUL3_9PROT</name>
<keyword evidence="2" id="KW-1185">Reference proteome</keyword>
<organism evidence="1 2">
    <name type="scientific">Iodidimonas gelatinilytica</name>
    <dbReference type="NCBI Taxonomy" id="1236966"/>
    <lineage>
        <taxon>Bacteria</taxon>
        <taxon>Pseudomonadati</taxon>
        <taxon>Pseudomonadota</taxon>
        <taxon>Alphaproteobacteria</taxon>
        <taxon>Iodidimonadales</taxon>
        <taxon>Iodidimonadaceae</taxon>
        <taxon>Iodidimonas</taxon>
    </lineage>
</organism>
<comment type="caution">
    <text evidence="1">The sequence shown here is derived from an EMBL/GenBank/DDBJ whole genome shotgun (WGS) entry which is preliminary data.</text>
</comment>
<sequence>MSRSVWVMDFKMGKGTVFMQCHPLQCFDATGTLEKGIRNPAILERLEWRDC</sequence>
<accession>A0A5A7MUL3</accession>
<gene>
    <name evidence="1" type="ORF">JCM17845_03140</name>
</gene>
<dbReference type="AlphaFoldDB" id="A0A5A7MUL3"/>
<dbReference type="Proteomes" id="UP000325187">
    <property type="component" value="Unassembled WGS sequence"/>
</dbReference>
<dbReference type="EMBL" id="BKCM01000001">
    <property type="protein sequence ID" value="GEQ99690.1"/>
    <property type="molecule type" value="Genomic_DNA"/>
</dbReference>
<proteinExistence type="predicted"/>
<evidence type="ECO:0000313" key="1">
    <source>
        <dbReference type="EMBL" id="GEQ99690.1"/>
    </source>
</evidence>